<proteinExistence type="predicted"/>
<protein>
    <submittedName>
        <fullName evidence="1">Uncharacterized protein</fullName>
    </submittedName>
</protein>
<reference evidence="1" key="1">
    <citation type="journal article" date="2020" name="Nature">
        <title>Giant virus diversity and host interactions through global metagenomics.</title>
        <authorList>
            <person name="Schulz F."/>
            <person name="Roux S."/>
            <person name="Paez-Espino D."/>
            <person name="Jungbluth S."/>
            <person name="Walsh D.A."/>
            <person name="Denef V.J."/>
            <person name="McMahon K.D."/>
            <person name="Konstantinidis K.T."/>
            <person name="Eloe-Fadrosh E.A."/>
            <person name="Kyrpides N.C."/>
            <person name="Woyke T."/>
        </authorList>
    </citation>
    <scope>NUCLEOTIDE SEQUENCE</scope>
    <source>
        <strain evidence="1">GVMAG-S-3300012000-53</strain>
    </source>
</reference>
<sequence>MKMVYIMHGARKRTLDTNQQIPVPPYVNEPPLPNLEKEMYVQSFKYNMLDRLIKTNCSSCGK</sequence>
<name>A0A6C0KL02_9ZZZZ</name>
<dbReference type="AlphaFoldDB" id="A0A6C0KL02"/>
<organism evidence="1">
    <name type="scientific">viral metagenome</name>
    <dbReference type="NCBI Taxonomy" id="1070528"/>
    <lineage>
        <taxon>unclassified sequences</taxon>
        <taxon>metagenomes</taxon>
        <taxon>organismal metagenomes</taxon>
    </lineage>
</organism>
<accession>A0A6C0KL02</accession>
<evidence type="ECO:0000313" key="1">
    <source>
        <dbReference type="EMBL" id="QHU16998.1"/>
    </source>
</evidence>
<dbReference type="EMBL" id="MN740895">
    <property type="protein sequence ID" value="QHU16998.1"/>
    <property type="molecule type" value="Genomic_DNA"/>
</dbReference>